<dbReference type="PANTHER" id="PTHR13223:SF2">
    <property type="entry name" value="ACIDIC FIBROBLAST GROWTH FACTOR INTRACELLULAR-BINDING PROTEIN"/>
    <property type="match status" value="1"/>
</dbReference>
<name>A0A5N3W2G3_MUNRE</name>
<organism evidence="1 2">
    <name type="scientific">Muntiacus reevesi</name>
    <name type="common">Reeves' muntjac</name>
    <name type="synonym">Cervus reevesi</name>
    <dbReference type="NCBI Taxonomy" id="9886"/>
    <lineage>
        <taxon>Eukaryota</taxon>
        <taxon>Metazoa</taxon>
        <taxon>Chordata</taxon>
        <taxon>Craniata</taxon>
        <taxon>Vertebrata</taxon>
        <taxon>Euteleostomi</taxon>
        <taxon>Mammalia</taxon>
        <taxon>Eutheria</taxon>
        <taxon>Laurasiatheria</taxon>
        <taxon>Artiodactyla</taxon>
        <taxon>Ruminantia</taxon>
        <taxon>Pecora</taxon>
        <taxon>Cervidae</taxon>
        <taxon>Muntiacinae</taxon>
        <taxon>Muntiacus</taxon>
    </lineage>
</organism>
<evidence type="ECO:0000313" key="2">
    <source>
        <dbReference type="Proteomes" id="UP000326062"/>
    </source>
</evidence>
<accession>A0A5N3W2G3</accession>
<reference evidence="1 2" key="1">
    <citation type="submission" date="2019-06" db="EMBL/GenBank/DDBJ databases">
        <title>Discovery of a novel chromosome fission-fusion reversal in muntjac.</title>
        <authorList>
            <person name="Mudd A.B."/>
            <person name="Bredeson J.V."/>
            <person name="Baum R."/>
            <person name="Hockemeyer D."/>
            <person name="Rokhsar D.S."/>
        </authorList>
    </citation>
    <scope>NUCLEOTIDE SEQUENCE [LARGE SCALE GENOMIC DNA]</scope>
    <source>
        <strain evidence="1">UCam_UCB_Mr</strain>
        <tissue evidence="1">Fibroblast cell line</tissue>
    </source>
</reference>
<evidence type="ECO:0000313" key="1">
    <source>
        <dbReference type="EMBL" id="KAB0354533.1"/>
    </source>
</evidence>
<dbReference type="GO" id="GO:0005634">
    <property type="term" value="C:nucleus"/>
    <property type="evidence" value="ECO:0007669"/>
    <property type="project" value="TreeGrafter"/>
</dbReference>
<dbReference type="PANTHER" id="PTHR13223">
    <property type="entry name" value="ACIDIC FIBROBLAST GROWTH FACTOR INTRACELLULAR BINDING PROTEIN"/>
    <property type="match status" value="1"/>
</dbReference>
<comment type="caution">
    <text evidence="1">The sequence shown here is derived from an EMBL/GenBank/DDBJ whole genome shotgun (WGS) entry which is preliminary data.</text>
</comment>
<dbReference type="AlphaFoldDB" id="A0A5N3W2G3"/>
<dbReference type="InterPro" id="IPR008614">
    <property type="entry name" value="FIBP"/>
</dbReference>
<keyword evidence="2" id="KW-1185">Reference proteome</keyword>
<gene>
    <name evidence="1" type="ORF">FD755_023071</name>
</gene>
<dbReference type="Pfam" id="PF05427">
    <property type="entry name" value="FIBP"/>
    <property type="match status" value="1"/>
</dbReference>
<proteinExistence type="predicted"/>
<dbReference type="EMBL" id="VCEB01000023">
    <property type="protein sequence ID" value="KAB0354533.1"/>
    <property type="molecule type" value="Genomic_DNA"/>
</dbReference>
<protein>
    <submittedName>
        <fullName evidence="1">Uncharacterized protein</fullName>
    </submittedName>
</protein>
<dbReference type="GO" id="GO:0017134">
    <property type="term" value="F:fibroblast growth factor binding"/>
    <property type="evidence" value="ECO:0007669"/>
    <property type="project" value="TreeGrafter"/>
</dbReference>
<dbReference type="Proteomes" id="UP000326062">
    <property type="component" value="Chromosome 21"/>
</dbReference>
<sequence>MGNMTLINEDVYHLWLDGDCSDASEHTMDHYGNFHMLEHLLHAPPKLRHQLIFQIPDSAFDQAFMREVLGKNLSKGTKKDLDDIGTKTGITLKTTGQGLCSHCLLRQQSL</sequence>
<dbReference type="GO" id="GO:0070527">
    <property type="term" value="P:platelet aggregation"/>
    <property type="evidence" value="ECO:0007669"/>
    <property type="project" value="TreeGrafter"/>
</dbReference>